<dbReference type="AlphaFoldDB" id="A0A821WP27"/>
<dbReference type="EMBL" id="CAJOBP010085634">
    <property type="protein sequence ID" value="CAF4929581.1"/>
    <property type="molecule type" value="Genomic_DNA"/>
</dbReference>
<protein>
    <submittedName>
        <fullName evidence="2">Uncharacterized protein</fullName>
    </submittedName>
</protein>
<feature type="non-terminal residue" evidence="2">
    <location>
        <position position="57"/>
    </location>
</feature>
<gene>
    <name evidence="2" type="ORF">UJA718_LOCUS46805</name>
</gene>
<dbReference type="Proteomes" id="UP000663873">
    <property type="component" value="Unassembled WGS sequence"/>
</dbReference>
<keyword evidence="3" id="KW-1185">Reference proteome</keyword>
<comment type="caution">
    <text evidence="2">The sequence shown here is derived from an EMBL/GenBank/DDBJ whole genome shotgun (WGS) entry which is preliminary data.</text>
</comment>
<accession>A0A821WP27</accession>
<feature type="region of interest" description="Disordered" evidence="1">
    <location>
        <begin position="1"/>
        <end position="57"/>
    </location>
</feature>
<name>A0A821WP27_9BILA</name>
<evidence type="ECO:0000256" key="1">
    <source>
        <dbReference type="SAM" id="MobiDB-lite"/>
    </source>
</evidence>
<feature type="compositionally biased region" description="Acidic residues" evidence="1">
    <location>
        <begin position="1"/>
        <end position="13"/>
    </location>
</feature>
<evidence type="ECO:0000313" key="3">
    <source>
        <dbReference type="Proteomes" id="UP000663873"/>
    </source>
</evidence>
<sequence>MEGQDLEDSMDESVMDKSTDTSQTQQASGQPKLYNRWTVKGYSQEKNKHSLPDGWCE</sequence>
<evidence type="ECO:0000313" key="2">
    <source>
        <dbReference type="EMBL" id="CAF4929581.1"/>
    </source>
</evidence>
<reference evidence="2" key="1">
    <citation type="submission" date="2021-02" db="EMBL/GenBank/DDBJ databases">
        <authorList>
            <person name="Nowell W R."/>
        </authorList>
    </citation>
    <scope>NUCLEOTIDE SEQUENCE</scope>
</reference>
<proteinExistence type="predicted"/>
<organism evidence="2 3">
    <name type="scientific">Rotaria socialis</name>
    <dbReference type="NCBI Taxonomy" id="392032"/>
    <lineage>
        <taxon>Eukaryota</taxon>
        <taxon>Metazoa</taxon>
        <taxon>Spiralia</taxon>
        <taxon>Gnathifera</taxon>
        <taxon>Rotifera</taxon>
        <taxon>Eurotatoria</taxon>
        <taxon>Bdelloidea</taxon>
        <taxon>Philodinida</taxon>
        <taxon>Philodinidae</taxon>
        <taxon>Rotaria</taxon>
    </lineage>
</organism>
<feature type="compositionally biased region" description="Polar residues" evidence="1">
    <location>
        <begin position="20"/>
        <end position="29"/>
    </location>
</feature>